<proteinExistence type="inferred from homology"/>
<accession>B9XB70</accession>
<keyword evidence="2" id="KW-0479">Metal-binding</keyword>
<comment type="caution">
    <text evidence="4">The sequence shown here is derived from an EMBL/GenBank/DDBJ whole genome shotgun (WGS) entry which is preliminary data.</text>
</comment>
<gene>
    <name evidence="4" type="ORF">Cflav_PD5390</name>
</gene>
<keyword evidence="4" id="KW-0378">Hydrolase</keyword>
<dbReference type="Pfam" id="PF01557">
    <property type="entry name" value="FAA_hydrolase"/>
    <property type="match status" value="1"/>
</dbReference>
<dbReference type="PANTHER" id="PTHR42796">
    <property type="entry name" value="FUMARYLACETOACETATE HYDROLASE DOMAIN-CONTAINING PROTEIN 2A-RELATED"/>
    <property type="match status" value="1"/>
</dbReference>
<dbReference type="GO" id="GO:0044281">
    <property type="term" value="P:small molecule metabolic process"/>
    <property type="evidence" value="ECO:0007669"/>
    <property type="project" value="UniProtKB-ARBA"/>
</dbReference>
<dbReference type="RefSeq" id="WP_007413068.1">
    <property type="nucleotide sequence ID" value="NZ_ABOX02000003.1"/>
</dbReference>
<dbReference type="Proteomes" id="UP000003688">
    <property type="component" value="Unassembled WGS sequence"/>
</dbReference>
<protein>
    <submittedName>
        <fullName evidence="4">Fumarylacetoacetate (FAA) hydrolase</fullName>
    </submittedName>
</protein>
<evidence type="ECO:0000313" key="5">
    <source>
        <dbReference type="Proteomes" id="UP000003688"/>
    </source>
</evidence>
<dbReference type="OrthoDB" id="9779415at2"/>
<evidence type="ECO:0000259" key="3">
    <source>
        <dbReference type="Pfam" id="PF01557"/>
    </source>
</evidence>
<dbReference type="InterPro" id="IPR051121">
    <property type="entry name" value="FAH"/>
</dbReference>
<dbReference type="PANTHER" id="PTHR42796:SF7">
    <property type="entry name" value="2-DEHYDRO-3-DEOXY-D-ARABINONATE DEHYDRATASE"/>
    <property type="match status" value="1"/>
</dbReference>
<dbReference type="AlphaFoldDB" id="B9XB70"/>
<evidence type="ECO:0000313" key="4">
    <source>
        <dbReference type="EMBL" id="EEF62755.1"/>
    </source>
</evidence>
<comment type="similarity">
    <text evidence="1">Belongs to the FAH family.</text>
</comment>
<dbReference type="SUPFAM" id="SSF56529">
    <property type="entry name" value="FAH"/>
    <property type="match status" value="1"/>
</dbReference>
<dbReference type="STRING" id="320771.Cflav_PD5390"/>
<dbReference type="GO" id="GO:0046872">
    <property type="term" value="F:metal ion binding"/>
    <property type="evidence" value="ECO:0007669"/>
    <property type="project" value="UniProtKB-KW"/>
</dbReference>
<evidence type="ECO:0000256" key="2">
    <source>
        <dbReference type="ARBA" id="ARBA00022723"/>
    </source>
</evidence>
<sequence length="285" mass="31742">MKLCRFRTSNHEPRVGLVVEDSFVLDLSSAGILSLESLLEAEDLRTQLENLSTKPLPRFSIGDIRFCAPVERQEVWAAGVTYLRSKKARMEESNFSATAYDRVYEAERPEIFFKSLPQKVVATGDAIGIRKDARWNVPEPELALVLNSRGSLVGYTIGNDMSSRDIEGENLLYLPQAKTYSRSCALGPFITVGVGESEARSWEIRIQVQRSGEIVFSGDTSVSKIKRSFKELIDFLFRSQEFPHGAVLLTGTGVVPPDHFSLEEKDAVRITISGIGTLENPVIRV</sequence>
<dbReference type="InterPro" id="IPR011234">
    <property type="entry name" value="Fumarylacetoacetase-like_C"/>
</dbReference>
<dbReference type="EMBL" id="ABOX02000003">
    <property type="protein sequence ID" value="EEF62755.1"/>
    <property type="molecule type" value="Genomic_DNA"/>
</dbReference>
<keyword evidence="5" id="KW-1185">Reference proteome</keyword>
<name>B9XB70_PEDPL</name>
<evidence type="ECO:0000256" key="1">
    <source>
        <dbReference type="ARBA" id="ARBA00010211"/>
    </source>
</evidence>
<dbReference type="Gene3D" id="3.90.850.10">
    <property type="entry name" value="Fumarylacetoacetase-like, C-terminal domain"/>
    <property type="match status" value="1"/>
</dbReference>
<reference evidence="4 5" key="1">
    <citation type="journal article" date="2011" name="J. Bacteriol.">
        <title>Genome sequence of 'Pedosphaera parvula' Ellin514, an aerobic Verrucomicrobial isolate from pasture soil.</title>
        <authorList>
            <person name="Kant R."/>
            <person name="van Passel M.W."/>
            <person name="Sangwan P."/>
            <person name="Palva A."/>
            <person name="Lucas S."/>
            <person name="Copeland A."/>
            <person name="Lapidus A."/>
            <person name="Glavina Del Rio T."/>
            <person name="Dalin E."/>
            <person name="Tice H."/>
            <person name="Bruce D."/>
            <person name="Goodwin L."/>
            <person name="Pitluck S."/>
            <person name="Chertkov O."/>
            <person name="Larimer F.W."/>
            <person name="Land M.L."/>
            <person name="Hauser L."/>
            <person name="Brettin T.S."/>
            <person name="Detter J.C."/>
            <person name="Han S."/>
            <person name="de Vos W.M."/>
            <person name="Janssen P.H."/>
            <person name="Smidt H."/>
        </authorList>
    </citation>
    <scope>NUCLEOTIDE SEQUENCE [LARGE SCALE GENOMIC DNA]</scope>
    <source>
        <strain evidence="4 5">Ellin514</strain>
    </source>
</reference>
<feature type="domain" description="Fumarylacetoacetase-like C-terminal" evidence="3">
    <location>
        <begin position="105"/>
        <end position="282"/>
    </location>
</feature>
<organism evidence="4 5">
    <name type="scientific">Pedosphaera parvula (strain Ellin514)</name>
    <dbReference type="NCBI Taxonomy" id="320771"/>
    <lineage>
        <taxon>Bacteria</taxon>
        <taxon>Pseudomonadati</taxon>
        <taxon>Verrucomicrobiota</taxon>
        <taxon>Pedosphaerae</taxon>
        <taxon>Pedosphaerales</taxon>
        <taxon>Pedosphaeraceae</taxon>
        <taxon>Pedosphaera</taxon>
    </lineage>
</organism>
<dbReference type="GO" id="GO:0016787">
    <property type="term" value="F:hydrolase activity"/>
    <property type="evidence" value="ECO:0007669"/>
    <property type="project" value="UniProtKB-KW"/>
</dbReference>
<dbReference type="InterPro" id="IPR036663">
    <property type="entry name" value="Fumarylacetoacetase_C_sf"/>
</dbReference>